<accession>A0A9Q0JN68</accession>
<dbReference type="AlphaFoldDB" id="A0A9Q0JN68"/>
<protein>
    <recommendedName>
        <fullName evidence="2">PWWP domain-containing protein</fullName>
    </recommendedName>
</protein>
<dbReference type="EMBL" id="JAKUCV010001277">
    <property type="protein sequence ID" value="KAJ4847052.1"/>
    <property type="molecule type" value="Genomic_DNA"/>
</dbReference>
<organism evidence="3 4">
    <name type="scientific">Turnera subulata</name>
    <dbReference type="NCBI Taxonomy" id="218843"/>
    <lineage>
        <taxon>Eukaryota</taxon>
        <taxon>Viridiplantae</taxon>
        <taxon>Streptophyta</taxon>
        <taxon>Embryophyta</taxon>
        <taxon>Tracheophyta</taxon>
        <taxon>Spermatophyta</taxon>
        <taxon>Magnoliopsida</taxon>
        <taxon>eudicotyledons</taxon>
        <taxon>Gunneridae</taxon>
        <taxon>Pentapetalae</taxon>
        <taxon>rosids</taxon>
        <taxon>fabids</taxon>
        <taxon>Malpighiales</taxon>
        <taxon>Passifloraceae</taxon>
        <taxon>Turnera</taxon>
    </lineage>
</organism>
<dbReference type="PANTHER" id="PTHR10688">
    <property type="entry name" value="PWWP DOMAIN-CONTAINING PROTEIN"/>
    <property type="match status" value="1"/>
</dbReference>
<dbReference type="Proteomes" id="UP001141552">
    <property type="component" value="Unassembled WGS sequence"/>
</dbReference>
<evidence type="ECO:0000313" key="4">
    <source>
        <dbReference type="Proteomes" id="UP001141552"/>
    </source>
</evidence>
<dbReference type="SUPFAM" id="SSF63748">
    <property type="entry name" value="Tudor/PWWP/MBT"/>
    <property type="match status" value="1"/>
</dbReference>
<evidence type="ECO:0000259" key="2">
    <source>
        <dbReference type="PROSITE" id="PS50812"/>
    </source>
</evidence>
<gene>
    <name evidence="3" type="ORF">Tsubulata_037445</name>
</gene>
<feature type="region of interest" description="Disordered" evidence="1">
    <location>
        <begin position="609"/>
        <end position="648"/>
    </location>
</feature>
<dbReference type="SMART" id="SM00293">
    <property type="entry name" value="PWWP"/>
    <property type="match status" value="1"/>
</dbReference>
<dbReference type="PROSITE" id="PS50812">
    <property type="entry name" value="PWWP"/>
    <property type="match status" value="1"/>
</dbReference>
<reference evidence="3" key="1">
    <citation type="submission" date="2022-02" db="EMBL/GenBank/DDBJ databases">
        <authorList>
            <person name="Henning P.M."/>
            <person name="McCubbin A.G."/>
            <person name="Shore J.S."/>
        </authorList>
    </citation>
    <scope>NUCLEOTIDE SEQUENCE</scope>
    <source>
        <strain evidence="3">F60SS</strain>
        <tissue evidence="3">Leaves</tissue>
    </source>
</reference>
<dbReference type="OrthoDB" id="62853at2759"/>
<evidence type="ECO:0000256" key="1">
    <source>
        <dbReference type="SAM" id="MobiDB-lite"/>
    </source>
</evidence>
<dbReference type="InterPro" id="IPR000313">
    <property type="entry name" value="PWWP_dom"/>
</dbReference>
<dbReference type="PANTHER" id="PTHR10688:SF5">
    <property type="entry name" value="PWWP DOMAIN-CONTAINING PROTEIN 1-RELATED"/>
    <property type="match status" value="1"/>
</dbReference>
<dbReference type="Gene3D" id="2.30.30.140">
    <property type="match status" value="1"/>
</dbReference>
<feature type="domain" description="PWWP" evidence="2">
    <location>
        <begin position="50"/>
        <end position="111"/>
    </location>
</feature>
<name>A0A9Q0JN68_9ROSI</name>
<keyword evidence="4" id="KW-1185">Reference proteome</keyword>
<dbReference type="Pfam" id="PF00855">
    <property type="entry name" value="PWWP"/>
    <property type="match status" value="1"/>
</dbReference>
<reference evidence="3" key="2">
    <citation type="journal article" date="2023" name="Plants (Basel)">
        <title>Annotation of the Turnera subulata (Passifloraceae) Draft Genome Reveals the S-Locus Evolved after the Divergence of Turneroideae from Passifloroideae in a Stepwise Manner.</title>
        <authorList>
            <person name="Henning P.M."/>
            <person name="Roalson E.H."/>
            <person name="Mir W."/>
            <person name="McCubbin A.G."/>
            <person name="Shore J.S."/>
        </authorList>
    </citation>
    <scope>NUCLEOTIDE SEQUENCE</scope>
    <source>
        <strain evidence="3">F60SS</strain>
    </source>
</reference>
<dbReference type="InterPro" id="IPR052657">
    <property type="entry name" value="PDP_family_Arabidopsis"/>
</dbReference>
<comment type="caution">
    <text evidence="3">The sequence shown here is derived from an EMBL/GenBank/DDBJ whole genome shotgun (WGS) entry which is preliminary data.</text>
</comment>
<proteinExistence type="predicted"/>
<dbReference type="CDD" id="cd05162">
    <property type="entry name" value="PWWP"/>
    <property type="match status" value="1"/>
</dbReference>
<evidence type="ECO:0000313" key="3">
    <source>
        <dbReference type="EMBL" id="KAJ4847052.1"/>
    </source>
</evidence>
<sequence length="808" mass="89603">MEFGVSTSSFKSADVTERVLGGEKETYAEKGDAFDDFRTKVVLGHGVSQFGDMVWGKIKSYPWWPGQIFHEAFAVAEVRRTKKQGHVLVAFFGDCTYAWLDPKDIVPFGPYYTEKFEQTNAKAFVDAVVEAEHEVGRRAALGLLCQCRNACKFRPTSVNGILSVDVGGYAPGALYTVNQIQSFKDGFECIEMLGFVKQLALIPGAKFLRNIRLIMNVGLILAFRRAVLVQNDEAYAGPTGAQPPSPLDSSLMLTNVLSENEVSQETFLEVLQAQPSLVYPKVMMDRFSKDLCGGSLNGLLKVASSNGQSKSSARHTVFNDQHKFDKDVCSIKVETDFNSSHDQEECLVAGRNLVLQRSTTQGGATMDKHSTFKPNSLVDAKVEWEIDSEALPSASKPPKKRFRPEDYYVKDKGYGSTHGVGDMYSKRLEDINELKSSLSAASVIGNEKPWKLQDWLKPDSSIFGAQEMFSKRREKPETVELLSNAKKIDSEKHFKLQATAGKEADMKVLMKAAKDSLTQHRTSIKVAKPTMLIIKFPRQSILPSVSELEAKFGSFGPFDSTPRVFWKSSTCRIIFKYECDAQVARRYAVQDRTLFGHVNINYDVQPLKIPSPVSSTSNKQKQKAEKSSPVPSMNSGYHTNPMSEAASQQQLPIIHPQSVMKNQQPDEGQSTISKPYGDFLLGRNEDVGEDQLMIVSTLANMADPHNEFSSSSQEANTAENSNKIASSSLPSCLPMSYQTPNVLENREGCNHFADASNQEYVQVGGLNQEMHETTQNSEFSTQILDLLVRCDSIVGDLQSLLGYVPSEL</sequence>
<feature type="compositionally biased region" description="Polar residues" evidence="1">
    <location>
        <begin position="629"/>
        <end position="648"/>
    </location>
</feature>